<keyword evidence="2" id="KW-1185">Reference proteome</keyword>
<dbReference type="EMBL" id="CP002305">
    <property type="protein sequence ID" value="ADQ16927.1"/>
    <property type="molecule type" value="Genomic_DNA"/>
</dbReference>
<accession>E4RU93</accession>
<gene>
    <name evidence="1" type="ordered locus">Lbys_1207</name>
</gene>
<dbReference type="Proteomes" id="UP000007435">
    <property type="component" value="Chromosome"/>
</dbReference>
<dbReference type="KEGG" id="lby:Lbys_1207"/>
<protein>
    <recommendedName>
        <fullName evidence="3">DUF2116 family Zn-ribbon domain-containing protein</fullName>
    </recommendedName>
</protein>
<dbReference type="AlphaFoldDB" id="E4RU93"/>
<dbReference type="eggNOG" id="COG4068">
    <property type="taxonomic scope" value="Bacteria"/>
</dbReference>
<proteinExistence type="predicted"/>
<reference evidence="1 2" key="2">
    <citation type="journal article" date="2011" name="Stand. Genomic Sci.">
        <title>Complete genome sequence of Leadbetterella byssophila type strain (4M15).</title>
        <authorList>
            <person name="Abt B."/>
            <person name="Teshima H."/>
            <person name="Lucas S."/>
            <person name="Lapidus A."/>
            <person name="Del Rio T.G."/>
            <person name="Nolan M."/>
            <person name="Tice H."/>
            <person name="Cheng J.F."/>
            <person name="Pitluck S."/>
            <person name="Liolios K."/>
            <person name="Pagani I."/>
            <person name="Ivanova N."/>
            <person name="Mavromatis K."/>
            <person name="Pati A."/>
            <person name="Tapia R."/>
            <person name="Han C."/>
            <person name="Goodwin L."/>
            <person name="Chen A."/>
            <person name="Palaniappan K."/>
            <person name="Land M."/>
            <person name="Hauser L."/>
            <person name="Chang Y.J."/>
            <person name="Jeffries C.D."/>
            <person name="Rohde M."/>
            <person name="Goker M."/>
            <person name="Tindall B.J."/>
            <person name="Detter J.C."/>
            <person name="Woyke T."/>
            <person name="Bristow J."/>
            <person name="Eisen J.A."/>
            <person name="Markowitz V."/>
            <person name="Hugenholtz P."/>
            <person name="Klenk H.P."/>
            <person name="Kyrpides N.C."/>
        </authorList>
    </citation>
    <scope>NUCLEOTIDE SEQUENCE [LARGE SCALE GENOMIC DNA]</scope>
    <source>
        <strain evidence="2">DSM 17132 / JCM 16389 / KACC 11308 / NBRC 106382 / 4M15</strain>
    </source>
</reference>
<dbReference type="STRING" id="649349.Lbys_1207"/>
<evidence type="ECO:0000313" key="2">
    <source>
        <dbReference type="Proteomes" id="UP000007435"/>
    </source>
</evidence>
<dbReference type="RefSeq" id="WP_013407977.1">
    <property type="nucleotide sequence ID" value="NC_014655.1"/>
</dbReference>
<dbReference type="OrthoDB" id="5187906at2"/>
<sequence>MKKQCKECGSLMHGRSDKKFCSDLCRNAYHNKRTAILHPAVKRINRALQKNRSILALVDQEIIPKEELLDEGFNFKYETHRTVLENGTVCHYVYEQGYMQIDAQTIRLIRSKT</sequence>
<reference key="1">
    <citation type="submission" date="2010-11" db="EMBL/GenBank/DDBJ databases">
        <title>The complete genome of Leadbetterella byssophila DSM 17132.</title>
        <authorList>
            <consortium name="US DOE Joint Genome Institute (JGI-PGF)"/>
            <person name="Lucas S."/>
            <person name="Copeland A."/>
            <person name="Lapidus A."/>
            <person name="Glavina del Rio T."/>
            <person name="Dalin E."/>
            <person name="Tice H."/>
            <person name="Bruce D."/>
            <person name="Goodwin L."/>
            <person name="Pitluck S."/>
            <person name="Kyrpides N."/>
            <person name="Mavromatis K."/>
            <person name="Ivanova N."/>
            <person name="Teshima H."/>
            <person name="Brettin T."/>
            <person name="Detter J.C."/>
            <person name="Han C."/>
            <person name="Tapia R."/>
            <person name="Land M."/>
            <person name="Hauser L."/>
            <person name="Markowitz V."/>
            <person name="Cheng J.-F."/>
            <person name="Hugenholtz P."/>
            <person name="Woyke T."/>
            <person name="Wu D."/>
            <person name="Tindall B."/>
            <person name="Pomrenke H.G."/>
            <person name="Brambilla E."/>
            <person name="Klenk H.-P."/>
            <person name="Eisen J.A."/>
        </authorList>
    </citation>
    <scope>NUCLEOTIDE SEQUENCE [LARGE SCALE GENOMIC DNA]</scope>
    <source>
        <strain>DSM 17132</strain>
    </source>
</reference>
<dbReference type="HOGENOM" id="CLU_148614_0_0_10"/>
<evidence type="ECO:0000313" key="1">
    <source>
        <dbReference type="EMBL" id="ADQ16927.1"/>
    </source>
</evidence>
<evidence type="ECO:0008006" key="3">
    <source>
        <dbReference type="Google" id="ProtNLM"/>
    </source>
</evidence>
<name>E4RU93_LEAB4</name>
<organism evidence="1 2">
    <name type="scientific">Leadbetterella byssophila (strain DSM 17132 / JCM 16389 / KACC 11308 / NBRC 106382 / 4M15)</name>
    <dbReference type="NCBI Taxonomy" id="649349"/>
    <lineage>
        <taxon>Bacteria</taxon>
        <taxon>Pseudomonadati</taxon>
        <taxon>Bacteroidota</taxon>
        <taxon>Cytophagia</taxon>
        <taxon>Cytophagales</taxon>
        <taxon>Leadbetterellaceae</taxon>
        <taxon>Leadbetterella</taxon>
    </lineage>
</organism>